<dbReference type="PANTHER" id="PTHR11559">
    <property type="entry name" value="CARBOXYLESTERASE"/>
    <property type="match status" value="1"/>
</dbReference>
<dbReference type="EMBL" id="JARKIE010000054">
    <property type="protein sequence ID" value="KAJ7692098.1"/>
    <property type="molecule type" value="Genomic_DNA"/>
</dbReference>
<evidence type="ECO:0000313" key="5">
    <source>
        <dbReference type="EMBL" id="KAJ7692098.1"/>
    </source>
</evidence>
<dbReference type="AlphaFoldDB" id="A0AAD7DL70"/>
<evidence type="ECO:0000313" key="6">
    <source>
        <dbReference type="Proteomes" id="UP001221757"/>
    </source>
</evidence>
<evidence type="ECO:0000259" key="4">
    <source>
        <dbReference type="Pfam" id="PF00135"/>
    </source>
</evidence>
<sequence length="520" mass="57033">MSAQQAQDQVVEQEQSIHPVAGCAPGTPLTKAAAPIVDLGYAQYQGTVDTSTNITTFLGIRYAAAPIDELRFRAPQPPTNITRVQQATMQPNRCFQASSGTLPTNPLRPRAIEVDTGEDCLFLSILFPRDADRVPQRLLPTIVWIHGGGYLAESSSMYRGTDLIHESNRGVVAIVIQYGLGVFGFLPGQEVKKNGTLNAGLLDQDFALRWVNKYIFKFGGDPSKVTIWGESAGTGSVLQQVVANDGQRKPQLFREAITSSTFLPSQYKYNNRIPELLYSEVVDQTNCTAAADSVACLRTADVNALENANLNINAAGFFGTWVFIPVVDDEFIKQRPMLSLAQGKVNGEALLSVTNTFEGNDFVNQSTADTANAPRYALDLFPNFGPTEADCVGALYGGLSTHHFKLTLSKANQFLYVPHTTCSAPLAVTPGRANSPSHWEHITDVPYYFPSYEVDNGITFAIFNNTAFVNAFAQLFTSFAISLDPNVKIDPTTITPEWNKWDVRQVEMLFNIKLRAMIPL</sequence>
<dbReference type="EC" id="3.1.1.-" evidence="3"/>
<comment type="similarity">
    <text evidence="1 3">Belongs to the type-B carboxylesterase/lipase family.</text>
</comment>
<dbReference type="Proteomes" id="UP001221757">
    <property type="component" value="Unassembled WGS sequence"/>
</dbReference>
<dbReference type="InterPro" id="IPR029058">
    <property type="entry name" value="AB_hydrolase_fold"/>
</dbReference>
<dbReference type="PROSITE" id="PS00122">
    <property type="entry name" value="CARBOXYLESTERASE_B_1"/>
    <property type="match status" value="1"/>
</dbReference>
<keyword evidence="6" id="KW-1185">Reference proteome</keyword>
<evidence type="ECO:0000256" key="1">
    <source>
        <dbReference type="ARBA" id="ARBA00005964"/>
    </source>
</evidence>
<dbReference type="Gene3D" id="3.40.50.1820">
    <property type="entry name" value="alpha/beta hydrolase"/>
    <property type="match status" value="1"/>
</dbReference>
<protein>
    <recommendedName>
        <fullName evidence="3">Carboxylic ester hydrolase</fullName>
        <ecNumber evidence="3">3.1.1.-</ecNumber>
    </recommendedName>
</protein>
<gene>
    <name evidence="5" type="ORF">B0H17DRAFT_1200682</name>
</gene>
<dbReference type="InterPro" id="IPR019826">
    <property type="entry name" value="Carboxylesterase_B_AS"/>
</dbReference>
<dbReference type="GO" id="GO:0016787">
    <property type="term" value="F:hydrolase activity"/>
    <property type="evidence" value="ECO:0007669"/>
    <property type="project" value="UniProtKB-KW"/>
</dbReference>
<feature type="domain" description="Carboxylesterase type B" evidence="4">
    <location>
        <begin position="35"/>
        <end position="370"/>
    </location>
</feature>
<comment type="caution">
    <text evidence="5">The sequence shown here is derived from an EMBL/GenBank/DDBJ whole genome shotgun (WGS) entry which is preliminary data.</text>
</comment>
<dbReference type="InterPro" id="IPR050309">
    <property type="entry name" value="Type-B_Carboxylest/Lipase"/>
</dbReference>
<reference evidence="5" key="1">
    <citation type="submission" date="2023-03" db="EMBL/GenBank/DDBJ databases">
        <title>Massive genome expansion in bonnet fungi (Mycena s.s.) driven by repeated elements and novel gene families across ecological guilds.</title>
        <authorList>
            <consortium name="Lawrence Berkeley National Laboratory"/>
            <person name="Harder C.B."/>
            <person name="Miyauchi S."/>
            <person name="Viragh M."/>
            <person name="Kuo A."/>
            <person name="Thoen E."/>
            <person name="Andreopoulos B."/>
            <person name="Lu D."/>
            <person name="Skrede I."/>
            <person name="Drula E."/>
            <person name="Henrissat B."/>
            <person name="Morin E."/>
            <person name="Kohler A."/>
            <person name="Barry K."/>
            <person name="LaButti K."/>
            <person name="Morin E."/>
            <person name="Salamov A."/>
            <person name="Lipzen A."/>
            <person name="Mereny Z."/>
            <person name="Hegedus B."/>
            <person name="Baldrian P."/>
            <person name="Stursova M."/>
            <person name="Weitz H."/>
            <person name="Taylor A."/>
            <person name="Grigoriev I.V."/>
            <person name="Nagy L.G."/>
            <person name="Martin F."/>
            <person name="Kauserud H."/>
        </authorList>
    </citation>
    <scope>NUCLEOTIDE SEQUENCE</scope>
    <source>
        <strain evidence="5">CBHHK067</strain>
    </source>
</reference>
<dbReference type="InterPro" id="IPR002018">
    <property type="entry name" value="CarbesteraseB"/>
</dbReference>
<evidence type="ECO:0000256" key="3">
    <source>
        <dbReference type="RuleBase" id="RU361235"/>
    </source>
</evidence>
<proteinExistence type="inferred from homology"/>
<dbReference type="SUPFAM" id="SSF53474">
    <property type="entry name" value="alpha/beta-Hydrolases"/>
    <property type="match status" value="1"/>
</dbReference>
<name>A0AAD7DL70_MYCRO</name>
<organism evidence="5 6">
    <name type="scientific">Mycena rosella</name>
    <name type="common">Pink bonnet</name>
    <name type="synonym">Agaricus rosellus</name>
    <dbReference type="NCBI Taxonomy" id="1033263"/>
    <lineage>
        <taxon>Eukaryota</taxon>
        <taxon>Fungi</taxon>
        <taxon>Dikarya</taxon>
        <taxon>Basidiomycota</taxon>
        <taxon>Agaricomycotina</taxon>
        <taxon>Agaricomycetes</taxon>
        <taxon>Agaricomycetidae</taxon>
        <taxon>Agaricales</taxon>
        <taxon>Marasmiineae</taxon>
        <taxon>Mycenaceae</taxon>
        <taxon>Mycena</taxon>
    </lineage>
</organism>
<dbReference type="Pfam" id="PF00135">
    <property type="entry name" value="COesterase"/>
    <property type="match status" value="1"/>
</dbReference>
<accession>A0AAD7DL70</accession>
<keyword evidence="2 3" id="KW-0378">Hydrolase</keyword>
<dbReference type="PROSITE" id="PS00941">
    <property type="entry name" value="CARBOXYLESTERASE_B_2"/>
    <property type="match status" value="1"/>
</dbReference>
<evidence type="ECO:0000256" key="2">
    <source>
        <dbReference type="ARBA" id="ARBA00022801"/>
    </source>
</evidence>
<dbReference type="InterPro" id="IPR019819">
    <property type="entry name" value="Carboxylesterase_B_CS"/>
</dbReference>